<sequence>MIDLNPYQGTRRKMILSIDVGTTFSGMSYAFLDPGEVPKIEAVKRYPGQEDNAGHYRVPSVLYYHADGSVHFVGAKAMSNDVVMDPDYDELTLSRWFKLHLRPDKCKIAEMNEQNIPPLPTGKTVVQVFADFLRYMFKCAEDYITEHDPIMKLRWNSLKDTIELILTHPNGWEGLQESKMLEAAIMAGLVPDTPAGRDRVHFVTEGEAGLHYCVQNCFDSKGITPGEPIMVVDAGGGTVDISSYVSKSTAPLTVQETSFPKCVMLGSVTVNMRAENLFRARLQGSKYDDDATIRDMVDDAFDKKVKPLFSNEPKRAYYFPTGTKDNNRALNILRGSLTVTHDDMLSLFRPSLDGIVAAIKEQLKDTNTRKMPVYLIGGFSANMWLYTNLTVALRQLGLSLYRPDSHASKAVADGAIMYYLKGDMVAYRIGAEYTLGTDVSVNFDPSNPEHVARKNSIQLGPNGLMLDNGFSTILKKGTLVRHNQEFSETYCVRYNPMKEKHIITSDIIQYAGNKADPPSFVKPGSGDFKTLCSVKADISKAPDVLIPGLLFPLPAKKIQIVLIRGASWRAEIRWVENGEEKRFVDRPITALKLCCTHQLL</sequence>
<gene>
    <name evidence="1" type="ORF">L227DRAFT_555192</name>
</gene>
<dbReference type="OrthoDB" id="2963168at2759"/>
<dbReference type="SUPFAM" id="SSF53067">
    <property type="entry name" value="Actin-like ATPase domain"/>
    <property type="match status" value="2"/>
</dbReference>
<proteinExistence type="predicted"/>
<name>A0A5C2RVW3_9APHY</name>
<dbReference type="AlphaFoldDB" id="A0A5C2RVW3"/>
<evidence type="ECO:0000313" key="2">
    <source>
        <dbReference type="Proteomes" id="UP000313359"/>
    </source>
</evidence>
<accession>A0A5C2RVW3</accession>
<dbReference type="STRING" id="1328759.A0A5C2RVW3"/>
<evidence type="ECO:0000313" key="1">
    <source>
        <dbReference type="EMBL" id="RPD55199.1"/>
    </source>
</evidence>
<dbReference type="Gene3D" id="3.30.420.40">
    <property type="match status" value="2"/>
</dbReference>
<evidence type="ECO:0008006" key="3">
    <source>
        <dbReference type="Google" id="ProtNLM"/>
    </source>
</evidence>
<dbReference type="CDD" id="cd10170">
    <property type="entry name" value="ASKHA_NBD_HSP70"/>
    <property type="match status" value="1"/>
</dbReference>
<dbReference type="InterPro" id="IPR043129">
    <property type="entry name" value="ATPase_NBD"/>
</dbReference>
<protein>
    <recommendedName>
        <fullName evidence="3">Actin-like ATPase domain-containing protein</fullName>
    </recommendedName>
</protein>
<reference evidence="1" key="1">
    <citation type="journal article" date="2018" name="Genome Biol. Evol.">
        <title>Genomics and development of Lentinus tigrinus, a white-rot wood-decaying mushroom with dimorphic fruiting bodies.</title>
        <authorList>
            <person name="Wu B."/>
            <person name="Xu Z."/>
            <person name="Knudson A."/>
            <person name="Carlson A."/>
            <person name="Chen N."/>
            <person name="Kovaka S."/>
            <person name="LaButti K."/>
            <person name="Lipzen A."/>
            <person name="Pennachio C."/>
            <person name="Riley R."/>
            <person name="Schakwitz W."/>
            <person name="Umezawa K."/>
            <person name="Ohm R.A."/>
            <person name="Grigoriev I.V."/>
            <person name="Nagy L.G."/>
            <person name="Gibbons J."/>
            <person name="Hibbett D."/>
        </authorList>
    </citation>
    <scope>NUCLEOTIDE SEQUENCE [LARGE SCALE GENOMIC DNA]</scope>
    <source>
        <strain evidence="1">ALCF2SS1-6</strain>
    </source>
</reference>
<dbReference type="PANTHER" id="PTHR14187">
    <property type="entry name" value="ALPHA KINASE/ELONGATION FACTOR 2 KINASE"/>
    <property type="match status" value="1"/>
</dbReference>
<dbReference type="PANTHER" id="PTHR14187:SF5">
    <property type="entry name" value="HEAT SHOCK 70 KDA PROTEIN 12A"/>
    <property type="match status" value="1"/>
</dbReference>
<keyword evidence="2" id="KW-1185">Reference proteome</keyword>
<dbReference type="Proteomes" id="UP000313359">
    <property type="component" value="Unassembled WGS sequence"/>
</dbReference>
<dbReference type="EMBL" id="ML122297">
    <property type="protein sequence ID" value="RPD55199.1"/>
    <property type="molecule type" value="Genomic_DNA"/>
</dbReference>
<organism evidence="1 2">
    <name type="scientific">Lentinus tigrinus ALCF2SS1-6</name>
    <dbReference type="NCBI Taxonomy" id="1328759"/>
    <lineage>
        <taxon>Eukaryota</taxon>
        <taxon>Fungi</taxon>
        <taxon>Dikarya</taxon>
        <taxon>Basidiomycota</taxon>
        <taxon>Agaricomycotina</taxon>
        <taxon>Agaricomycetes</taxon>
        <taxon>Polyporales</taxon>
        <taxon>Polyporaceae</taxon>
        <taxon>Lentinus</taxon>
    </lineage>
</organism>
<dbReference type="Gene3D" id="3.90.640.10">
    <property type="entry name" value="Actin, Chain A, domain 4"/>
    <property type="match status" value="1"/>
</dbReference>